<sequence length="97" mass="10112">MNRAASPTPAKPIASAPDCQPRFLGCLKGCAHGRAAHSRDRRSYAVHLTPAGRERLAAAEATASEVMAGLPAPFSAAERDRLHALLARFIAHAADGG</sequence>
<comment type="caution">
    <text evidence="1">The sequence shown here is derived from an EMBL/GenBank/DDBJ whole genome shotgun (WGS) entry which is preliminary data.</text>
</comment>
<name>A0A919VNG5_9ACTN</name>
<evidence type="ECO:0008006" key="3">
    <source>
        <dbReference type="Google" id="ProtNLM"/>
    </source>
</evidence>
<dbReference type="InterPro" id="IPR036388">
    <property type="entry name" value="WH-like_DNA-bd_sf"/>
</dbReference>
<dbReference type="AlphaFoldDB" id="A0A919VNG5"/>
<organism evidence="1 2">
    <name type="scientific">Winogradskya consettensis</name>
    <dbReference type="NCBI Taxonomy" id="113560"/>
    <lineage>
        <taxon>Bacteria</taxon>
        <taxon>Bacillati</taxon>
        <taxon>Actinomycetota</taxon>
        <taxon>Actinomycetes</taxon>
        <taxon>Micromonosporales</taxon>
        <taxon>Micromonosporaceae</taxon>
        <taxon>Winogradskya</taxon>
    </lineage>
</organism>
<dbReference type="EMBL" id="BOQP01000016">
    <property type="protein sequence ID" value="GIM72744.1"/>
    <property type="molecule type" value="Genomic_DNA"/>
</dbReference>
<dbReference type="InterPro" id="IPR036390">
    <property type="entry name" value="WH_DNA-bd_sf"/>
</dbReference>
<dbReference type="SUPFAM" id="SSF46785">
    <property type="entry name" value="Winged helix' DNA-binding domain"/>
    <property type="match status" value="1"/>
</dbReference>
<proteinExistence type="predicted"/>
<keyword evidence="2" id="KW-1185">Reference proteome</keyword>
<reference evidence="1" key="1">
    <citation type="submission" date="2021-03" db="EMBL/GenBank/DDBJ databases">
        <title>Whole genome shotgun sequence of Actinoplanes consettensis NBRC 14913.</title>
        <authorList>
            <person name="Komaki H."/>
            <person name="Tamura T."/>
        </authorList>
    </citation>
    <scope>NUCLEOTIDE SEQUENCE</scope>
    <source>
        <strain evidence="1">NBRC 14913</strain>
    </source>
</reference>
<protein>
    <recommendedName>
        <fullName evidence="3">MarR family transcriptional regulator</fullName>
    </recommendedName>
</protein>
<accession>A0A919VNG5</accession>
<evidence type="ECO:0000313" key="1">
    <source>
        <dbReference type="EMBL" id="GIM72744.1"/>
    </source>
</evidence>
<dbReference type="Gene3D" id="1.10.10.10">
    <property type="entry name" value="Winged helix-like DNA-binding domain superfamily/Winged helix DNA-binding domain"/>
    <property type="match status" value="1"/>
</dbReference>
<evidence type="ECO:0000313" key="2">
    <source>
        <dbReference type="Proteomes" id="UP000680865"/>
    </source>
</evidence>
<gene>
    <name evidence="1" type="ORF">Aco04nite_31730</name>
</gene>
<dbReference type="Proteomes" id="UP000680865">
    <property type="component" value="Unassembled WGS sequence"/>
</dbReference>